<comment type="caution">
    <text evidence="1">The sequence shown here is derived from an EMBL/GenBank/DDBJ whole genome shotgun (WGS) entry which is preliminary data.</text>
</comment>
<dbReference type="EMBL" id="JACLCP010000002">
    <property type="protein sequence ID" value="MBC2845174.1"/>
    <property type="molecule type" value="Genomic_DNA"/>
</dbReference>
<name>A0A842ITI4_9FLAO</name>
<evidence type="ECO:0008006" key="3">
    <source>
        <dbReference type="Google" id="ProtNLM"/>
    </source>
</evidence>
<dbReference type="AlphaFoldDB" id="A0A842ITI4"/>
<dbReference type="RefSeq" id="WP_185788884.1">
    <property type="nucleotide sequence ID" value="NZ_JACLCP010000002.1"/>
</dbReference>
<gene>
    <name evidence="1" type="ORF">H7F21_08725</name>
</gene>
<organism evidence="1 2">
    <name type="scientific">Winogradskyella flava</name>
    <dbReference type="NCBI Taxonomy" id="1884876"/>
    <lineage>
        <taxon>Bacteria</taxon>
        <taxon>Pseudomonadati</taxon>
        <taxon>Bacteroidota</taxon>
        <taxon>Flavobacteriia</taxon>
        <taxon>Flavobacteriales</taxon>
        <taxon>Flavobacteriaceae</taxon>
        <taxon>Winogradskyella</taxon>
    </lineage>
</organism>
<keyword evidence="2" id="KW-1185">Reference proteome</keyword>
<protein>
    <recommendedName>
        <fullName evidence="3">DUF4252 domain-containing protein</fullName>
    </recommendedName>
</protein>
<proteinExistence type="predicted"/>
<reference evidence="1" key="1">
    <citation type="submission" date="2020-08" db="EMBL/GenBank/DDBJ databases">
        <title>Winogradskyella ouciana sp. nov., isolated from the hadal seawater of the Mariana Trench.</title>
        <authorList>
            <person name="He X."/>
        </authorList>
    </citation>
    <scope>NUCLEOTIDE SEQUENCE [LARGE SCALE GENOMIC DNA]</scope>
    <source>
        <strain evidence="1">KCTC 52348</strain>
    </source>
</reference>
<dbReference type="Proteomes" id="UP000533900">
    <property type="component" value="Unassembled WGS sequence"/>
</dbReference>
<evidence type="ECO:0000313" key="2">
    <source>
        <dbReference type="Proteomes" id="UP000533900"/>
    </source>
</evidence>
<accession>A0A842ITI4</accession>
<evidence type="ECO:0000313" key="1">
    <source>
        <dbReference type="EMBL" id="MBC2845174.1"/>
    </source>
</evidence>
<sequence>MRILLILLIGFLGLTAFSQNSYSDKSYELLSKRKDSLLFSFFSTKTQRNIVLETNGKDKNTYSINSSETQKIIEIFKGFGLLKIDNLIPADNPDFDYQINDSTKLFVIIGREDFDFYLAIRDLKTAELVLEKLIETLEYDEVFTEFKKEIKT</sequence>